<dbReference type="RefSeq" id="WP_186961802.1">
    <property type="nucleotide sequence ID" value="NZ_JACOOI010000052.1"/>
</dbReference>
<accession>A0ABR7E957</accession>
<dbReference type="Proteomes" id="UP000644010">
    <property type="component" value="Unassembled WGS sequence"/>
</dbReference>
<sequence length="65" mass="7378">MRRKRKWLRRVISRRWLVCYLVILGMTALWADRTEIVLASIGALLTLSGYENDPGKNSGNVTGSN</sequence>
<dbReference type="EMBL" id="JACOOI010000052">
    <property type="protein sequence ID" value="MBC5646316.1"/>
    <property type="molecule type" value="Genomic_DNA"/>
</dbReference>
<comment type="caution">
    <text evidence="1">The sequence shown here is derived from an EMBL/GenBank/DDBJ whole genome shotgun (WGS) entry which is preliminary data.</text>
</comment>
<proteinExistence type="predicted"/>
<protein>
    <submittedName>
        <fullName evidence="1">Uncharacterized protein</fullName>
    </submittedName>
</protein>
<evidence type="ECO:0000313" key="1">
    <source>
        <dbReference type="EMBL" id="MBC5646316.1"/>
    </source>
</evidence>
<keyword evidence="2" id="KW-1185">Reference proteome</keyword>
<reference evidence="1 2" key="1">
    <citation type="submission" date="2020-08" db="EMBL/GenBank/DDBJ databases">
        <title>Genome public.</title>
        <authorList>
            <person name="Liu C."/>
            <person name="Sun Q."/>
        </authorList>
    </citation>
    <scope>NUCLEOTIDE SEQUENCE [LARGE SCALE GENOMIC DNA]</scope>
    <source>
        <strain evidence="1 2">BX2</strain>
    </source>
</reference>
<gene>
    <name evidence="1" type="ORF">H8S77_25955</name>
</gene>
<name>A0ABR7E957_9BACT</name>
<evidence type="ECO:0000313" key="2">
    <source>
        <dbReference type="Proteomes" id="UP000644010"/>
    </source>
</evidence>
<organism evidence="1 2">
    <name type="scientific">Parabacteroides segnis</name>
    <dbReference type="NCBI Taxonomy" id="2763058"/>
    <lineage>
        <taxon>Bacteria</taxon>
        <taxon>Pseudomonadati</taxon>
        <taxon>Bacteroidota</taxon>
        <taxon>Bacteroidia</taxon>
        <taxon>Bacteroidales</taxon>
        <taxon>Tannerellaceae</taxon>
        <taxon>Parabacteroides</taxon>
    </lineage>
</organism>